<feature type="region of interest" description="Disordered" evidence="1">
    <location>
        <begin position="143"/>
        <end position="162"/>
    </location>
</feature>
<dbReference type="Proteomes" id="UP000269396">
    <property type="component" value="Unassembled WGS sequence"/>
</dbReference>
<name>A0A3P8G9M5_9TREM</name>
<evidence type="ECO:0000313" key="3">
    <source>
        <dbReference type="Proteomes" id="UP000269396"/>
    </source>
</evidence>
<reference evidence="2 3" key="1">
    <citation type="submission" date="2018-11" db="EMBL/GenBank/DDBJ databases">
        <authorList>
            <consortium name="Pathogen Informatics"/>
        </authorList>
    </citation>
    <scope>NUCLEOTIDE SEQUENCE [LARGE SCALE GENOMIC DNA]</scope>
    <source>
        <strain>Denwood</strain>
        <strain evidence="3">Zambia</strain>
    </source>
</reference>
<keyword evidence="3" id="KW-1185">Reference proteome</keyword>
<sequence>MELEKQPVNFIQQQQQPLVSSNRFTEIQPQDLQGNSVNQFNIVFKESLPNSFISTEIVNSDHVVSRHNNAIHSTSNIDFTGNNFESSRPNPISYVTMNSVANHSIHHHVENNITSLNNNNNINCIKQEKTIFIGQNRLSKVKHSVLPSPSSSGGGVGGSDHFGRITDNLAAVSLDNENDDNDNIDDDDDDDDDQNKHPASSNNHAVQRESNSEINPGKCLLF</sequence>
<dbReference type="EMBL" id="UZAL01048175">
    <property type="protein sequence ID" value="VDP85457.1"/>
    <property type="molecule type" value="Genomic_DNA"/>
</dbReference>
<accession>A0A3P8G9M5</accession>
<feature type="compositionally biased region" description="Acidic residues" evidence="1">
    <location>
        <begin position="176"/>
        <end position="193"/>
    </location>
</feature>
<organism evidence="2 3">
    <name type="scientific">Schistosoma mattheei</name>
    <dbReference type="NCBI Taxonomy" id="31246"/>
    <lineage>
        <taxon>Eukaryota</taxon>
        <taxon>Metazoa</taxon>
        <taxon>Spiralia</taxon>
        <taxon>Lophotrochozoa</taxon>
        <taxon>Platyhelminthes</taxon>
        <taxon>Trematoda</taxon>
        <taxon>Digenea</taxon>
        <taxon>Strigeidida</taxon>
        <taxon>Schistosomatoidea</taxon>
        <taxon>Schistosomatidae</taxon>
        <taxon>Schistosoma</taxon>
    </lineage>
</organism>
<evidence type="ECO:0000313" key="2">
    <source>
        <dbReference type="EMBL" id="VDP85457.1"/>
    </source>
</evidence>
<protein>
    <submittedName>
        <fullName evidence="2">Uncharacterized protein</fullName>
    </submittedName>
</protein>
<dbReference type="AlphaFoldDB" id="A0A3P8G9M5"/>
<gene>
    <name evidence="2" type="ORF">SMTD_LOCUS21697</name>
</gene>
<feature type="region of interest" description="Disordered" evidence="1">
    <location>
        <begin position="175"/>
        <end position="222"/>
    </location>
</feature>
<evidence type="ECO:0000256" key="1">
    <source>
        <dbReference type="SAM" id="MobiDB-lite"/>
    </source>
</evidence>
<proteinExistence type="predicted"/>